<evidence type="ECO:0000256" key="1">
    <source>
        <dbReference type="ARBA" id="ARBA00004123"/>
    </source>
</evidence>
<dbReference type="WBParaSite" id="sdigi.contig13.g1369.t1">
    <property type="protein sequence ID" value="sdigi.contig13.g1369.t1"/>
    <property type="gene ID" value="sdigi.contig13.g1369"/>
</dbReference>
<keyword evidence="3" id="KW-0234">DNA repair</keyword>
<feature type="region of interest" description="Disordered" evidence="5">
    <location>
        <begin position="189"/>
        <end position="262"/>
    </location>
</feature>
<protein>
    <recommendedName>
        <fullName evidence="6">XLF-like N-terminal domain-containing protein</fullName>
    </recommendedName>
</protein>
<feature type="domain" description="XLF-like N-terminal" evidence="6">
    <location>
        <begin position="14"/>
        <end position="114"/>
    </location>
</feature>
<dbReference type="InterPro" id="IPR038051">
    <property type="entry name" value="XRCC4-like_N_sf"/>
</dbReference>
<feature type="compositionally biased region" description="Polar residues" evidence="5">
    <location>
        <begin position="228"/>
        <end position="238"/>
    </location>
</feature>
<dbReference type="AlphaFoldDB" id="A0A915PLQ1"/>
<proteinExistence type="predicted"/>
<keyword evidence="4" id="KW-0539">Nucleus</keyword>
<evidence type="ECO:0000313" key="7">
    <source>
        <dbReference type="Proteomes" id="UP000887581"/>
    </source>
</evidence>
<keyword evidence="7" id="KW-1185">Reference proteome</keyword>
<dbReference type="Gene3D" id="2.170.210.10">
    <property type="entry name" value="DNA double-strand break repair and VJ recombination XRCC4, N-terminal"/>
    <property type="match status" value="1"/>
</dbReference>
<dbReference type="Proteomes" id="UP000887581">
    <property type="component" value="Unplaced"/>
</dbReference>
<keyword evidence="2" id="KW-0227">DNA damage</keyword>
<evidence type="ECO:0000256" key="4">
    <source>
        <dbReference type="ARBA" id="ARBA00023242"/>
    </source>
</evidence>
<evidence type="ECO:0000259" key="6">
    <source>
        <dbReference type="Pfam" id="PF09302"/>
    </source>
</evidence>
<comment type="subcellular location">
    <subcellularLocation>
        <location evidence="1">Nucleus</location>
    </subcellularLocation>
</comment>
<evidence type="ECO:0000313" key="8">
    <source>
        <dbReference type="WBParaSite" id="sdigi.contig13.g1369.t1"/>
    </source>
</evidence>
<evidence type="ECO:0000256" key="5">
    <source>
        <dbReference type="SAM" id="MobiDB-lite"/>
    </source>
</evidence>
<dbReference type="InterPro" id="IPR015381">
    <property type="entry name" value="XLF-like_N"/>
</dbReference>
<dbReference type="Pfam" id="PF09302">
    <property type="entry name" value="XLF"/>
    <property type="match status" value="1"/>
</dbReference>
<reference evidence="8" key="1">
    <citation type="submission" date="2022-11" db="UniProtKB">
        <authorList>
            <consortium name="WormBaseParasite"/>
        </authorList>
    </citation>
    <scope>IDENTIFICATION</scope>
</reference>
<dbReference type="GO" id="GO:0005634">
    <property type="term" value="C:nucleus"/>
    <property type="evidence" value="ECO:0007669"/>
    <property type="project" value="UniProtKB-SubCell"/>
</dbReference>
<sequence>MEAGVDAELLKTCWAPLGFKLINRHFAAKFHVKAEQLHTVLTDYERMYYERADFMKKFSSLNAKLGGPKKTLLEKIRNMFVSSATKVSNENRDDDSLEFDLEIIAGKRTLKWHFFGQLLSGSENYIFSHVTRPLLNILSVVIDECDLSSINVTGSSGSVLWQRSSSGLFGKPAVQKLYETIAAESVSAGTEDSFHSDDGSDESSNSGIVHDSHADRNSDISLPATPPSAWNSEGTSGIDQEKKPARTQTSPKSSLKKPRLKF</sequence>
<organism evidence="7 8">
    <name type="scientific">Setaria digitata</name>
    <dbReference type="NCBI Taxonomy" id="48799"/>
    <lineage>
        <taxon>Eukaryota</taxon>
        <taxon>Metazoa</taxon>
        <taxon>Ecdysozoa</taxon>
        <taxon>Nematoda</taxon>
        <taxon>Chromadorea</taxon>
        <taxon>Rhabditida</taxon>
        <taxon>Spirurina</taxon>
        <taxon>Spiruromorpha</taxon>
        <taxon>Filarioidea</taxon>
        <taxon>Setariidae</taxon>
        <taxon>Setaria</taxon>
    </lineage>
</organism>
<accession>A0A915PLQ1</accession>
<dbReference type="GO" id="GO:0006303">
    <property type="term" value="P:double-strand break repair via nonhomologous end joining"/>
    <property type="evidence" value="ECO:0007669"/>
    <property type="project" value="UniProtKB-ARBA"/>
</dbReference>
<evidence type="ECO:0000256" key="3">
    <source>
        <dbReference type="ARBA" id="ARBA00023204"/>
    </source>
</evidence>
<dbReference type="CDD" id="cd22285">
    <property type="entry name" value="HD_XLF_N"/>
    <property type="match status" value="1"/>
</dbReference>
<evidence type="ECO:0000256" key="2">
    <source>
        <dbReference type="ARBA" id="ARBA00022763"/>
    </source>
</evidence>
<name>A0A915PLQ1_9BILA</name>